<evidence type="ECO:0000313" key="1">
    <source>
        <dbReference type="EMBL" id="KAH3682530.1"/>
    </source>
</evidence>
<reference evidence="1" key="1">
    <citation type="journal article" date="2021" name="Open Biol.">
        <title>Shared evolutionary footprints suggest mitochondrial oxidative damage underlies multiple complex I losses in fungi.</title>
        <authorList>
            <person name="Schikora-Tamarit M.A."/>
            <person name="Marcet-Houben M."/>
            <person name="Nosek J."/>
            <person name="Gabaldon T."/>
        </authorList>
    </citation>
    <scope>NUCLEOTIDE SEQUENCE</scope>
    <source>
        <strain evidence="1">CBS2887</strain>
    </source>
</reference>
<sequence>MTMNIENSFSEMILAFNPTVKTTISTIPLQDIKTPTDKDSCQNKPLNLALMNPPNTFPTTAITIMATM</sequence>
<gene>
    <name evidence="1" type="ORF">WICPIJ_006503</name>
</gene>
<dbReference type="OrthoDB" id="10582042at2759"/>
<accession>A0A9P8Q3L1</accession>
<dbReference type="EMBL" id="JAEUBG010003663">
    <property type="protein sequence ID" value="KAH3682530.1"/>
    <property type="molecule type" value="Genomic_DNA"/>
</dbReference>
<name>A0A9P8Q3L1_WICPI</name>
<dbReference type="Proteomes" id="UP000774326">
    <property type="component" value="Unassembled WGS sequence"/>
</dbReference>
<keyword evidence="2" id="KW-1185">Reference proteome</keyword>
<evidence type="ECO:0000313" key="2">
    <source>
        <dbReference type="Proteomes" id="UP000774326"/>
    </source>
</evidence>
<dbReference type="AlphaFoldDB" id="A0A9P8Q3L1"/>
<organism evidence="1 2">
    <name type="scientific">Wickerhamomyces pijperi</name>
    <name type="common">Yeast</name>
    <name type="synonym">Pichia pijperi</name>
    <dbReference type="NCBI Taxonomy" id="599730"/>
    <lineage>
        <taxon>Eukaryota</taxon>
        <taxon>Fungi</taxon>
        <taxon>Dikarya</taxon>
        <taxon>Ascomycota</taxon>
        <taxon>Saccharomycotina</taxon>
        <taxon>Saccharomycetes</taxon>
        <taxon>Phaffomycetales</taxon>
        <taxon>Wickerhamomycetaceae</taxon>
        <taxon>Wickerhamomyces</taxon>
    </lineage>
</organism>
<comment type="caution">
    <text evidence="1">The sequence shown here is derived from an EMBL/GenBank/DDBJ whole genome shotgun (WGS) entry which is preliminary data.</text>
</comment>
<proteinExistence type="predicted"/>
<protein>
    <submittedName>
        <fullName evidence="1">Uncharacterized protein</fullName>
    </submittedName>
</protein>
<reference evidence="1" key="2">
    <citation type="submission" date="2021-01" db="EMBL/GenBank/DDBJ databases">
        <authorList>
            <person name="Schikora-Tamarit M.A."/>
        </authorList>
    </citation>
    <scope>NUCLEOTIDE SEQUENCE</scope>
    <source>
        <strain evidence="1">CBS2887</strain>
    </source>
</reference>